<dbReference type="Proteomes" id="UP000051298">
    <property type="component" value="Unassembled WGS sequence"/>
</dbReference>
<dbReference type="PANTHER" id="PTHR36925">
    <property type="entry name" value="COBALT-PRECORRIN-6A REDUCTASE"/>
    <property type="match status" value="1"/>
</dbReference>
<reference evidence="4 5" key="1">
    <citation type="submission" date="2015-09" db="EMBL/GenBank/DDBJ databases">
        <authorList>
            <consortium name="Swine Surveillance"/>
        </authorList>
    </citation>
    <scope>NUCLEOTIDE SEQUENCE [LARGE SCALE GENOMIC DNA]</scope>
    <source>
        <strain evidence="4 5">CECT 5294</strain>
    </source>
</reference>
<organism evidence="4 5">
    <name type="scientific">Thalassobacter stenotrophicus</name>
    <dbReference type="NCBI Taxonomy" id="266809"/>
    <lineage>
        <taxon>Bacteria</taxon>
        <taxon>Pseudomonadati</taxon>
        <taxon>Pseudomonadota</taxon>
        <taxon>Alphaproteobacteria</taxon>
        <taxon>Rhodobacterales</taxon>
        <taxon>Roseobacteraceae</taxon>
        <taxon>Thalassobacter</taxon>
    </lineage>
</organism>
<dbReference type="PANTHER" id="PTHR36925:SF1">
    <property type="entry name" value="COBALT-PRECORRIN-6A REDUCTASE"/>
    <property type="match status" value="1"/>
</dbReference>
<comment type="pathway">
    <text evidence="1">Cofactor biosynthesis; adenosylcobalamin biosynthesis.</text>
</comment>
<evidence type="ECO:0000256" key="2">
    <source>
        <dbReference type="ARBA" id="ARBA00022573"/>
    </source>
</evidence>
<gene>
    <name evidence="4" type="primary">cobK</name>
    <name evidence="4" type="ORF">THS5294_02304</name>
</gene>
<dbReference type="AlphaFoldDB" id="A0A0P1F0M0"/>
<dbReference type="PROSITE" id="PS51014">
    <property type="entry name" value="COBK_CBIJ"/>
    <property type="match status" value="1"/>
</dbReference>
<proteinExistence type="predicted"/>
<accession>A0A0P1F0M0</accession>
<evidence type="ECO:0000256" key="3">
    <source>
        <dbReference type="ARBA" id="ARBA00023002"/>
    </source>
</evidence>
<sequence length="241" mass="25222">MTVLLLGGTGEARALSQRLTGLAVIASLAGVTRKPKPYGVPTRIGGFGGADGFRSFLKDEGVTAVIDATHPYAAKMSQRASAICGEMAVPYLRLLRPAWQPQSGDQWQEVATLADAAAILPTNSTIFLATGGQSADHTKALHAHTIWLRRVDDTGPAPWPKGGVIVGLPSNDPQVEVALLQRHGITHMIAKNSGGPMGYAKLDAARTLGLPVILLSRPPVPDAPVTTSLDTAESFVKAHAS</sequence>
<dbReference type="RefSeq" id="WP_058123851.1">
    <property type="nucleotide sequence ID" value="NZ_CYRX01000031.1"/>
</dbReference>
<protein>
    <submittedName>
        <fullName evidence="4">Precorrin-6A reductase</fullName>
        <ecNumber evidence="4">1.3.1.54</ecNumber>
    </submittedName>
</protein>
<dbReference type="eggNOG" id="COG2099">
    <property type="taxonomic scope" value="Bacteria"/>
</dbReference>
<evidence type="ECO:0000313" key="5">
    <source>
        <dbReference type="Proteomes" id="UP000051298"/>
    </source>
</evidence>
<dbReference type="NCBIfam" id="NF005968">
    <property type="entry name" value="PRK08057.1-2"/>
    <property type="match status" value="1"/>
</dbReference>
<dbReference type="GO" id="GO:0009236">
    <property type="term" value="P:cobalamin biosynthetic process"/>
    <property type="evidence" value="ECO:0007669"/>
    <property type="project" value="UniProtKB-UniPathway"/>
</dbReference>
<dbReference type="EC" id="1.3.1.54" evidence="4"/>
<dbReference type="STRING" id="266809.PM03_10690"/>
<evidence type="ECO:0000313" key="4">
    <source>
        <dbReference type="EMBL" id="CUH61006.1"/>
    </source>
</evidence>
<keyword evidence="2" id="KW-0169">Cobalamin biosynthesis</keyword>
<dbReference type="GO" id="GO:0016994">
    <property type="term" value="F:precorrin-6A reductase activity"/>
    <property type="evidence" value="ECO:0007669"/>
    <property type="project" value="UniProtKB-EC"/>
</dbReference>
<keyword evidence="3 4" id="KW-0560">Oxidoreductase</keyword>
<dbReference type="EMBL" id="CYRX01000031">
    <property type="protein sequence ID" value="CUH61006.1"/>
    <property type="molecule type" value="Genomic_DNA"/>
</dbReference>
<dbReference type="Pfam" id="PF02571">
    <property type="entry name" value="CbiJ"/>
    <property type="match status" value="1"/>
</dbReference>
<dbReference type="UniPathway" id="UPA00148"/>
<evidence type="ECO:0000256" key="1">
    <source>
        <dbReference type="ARBA" id="ARBA00004953"/>
    </source>
</evidence>
<name>A0A0P1F0M0_9RHOB</name>
<dbReference type="InterPro" id="IPR003723">
    <property type="entry name" value="Precorrin-6x_reduct"/>
</dbReference>